<reference evidence="2" key="1">
    <citation type="submission" date="2022-11" db="UniProtKB">
        <authorList>
            <consortium name="WormBaseParasite"/>
        </authorList>
    </citation>
    <scope>IDENTIFICATION</scope>
</reference>
<dbReference type="Proteomes" id="UP000887565">
    <property type="component" value="Unplaced"/>
</dbReference>
<dbReference type="WBParaSite" id="nRc.2.0.1.t29517-RA">
    <property type="protein sequence ID" value="nRc.2.0.1.t29517-RA"/>
    <property type="gene ID" value="nRc.2.0.1.g29517"/>
</dbReference>
<evidence type="ECO:0000313" key="1">
    <source>
        <dbReference type="Proteomes" id="UP000887565"/>
    </source>
</evidence>
<evidence type="ECO:0000313" key="2">
    <source>
        <dbReference type="WBParaSite" id="nRc.2.0.1.t29517-RA"/>
    </source>
</evidence>
<name>A0A915JUP6_ROMCU</name>
<protein>
    <submittedName>
        <fullName evidence="2">Transposase</fullName>
    </submittedName>
</protein>
<accession>A0A915JUP6</accession>
<sequence length="126" mass="14456">MGYSRPAAIVGQTAQSATRSTTEYNTRIVICISKILKEYKKRCSHQPKVRIRKKTILKNTNTQNSDFLATNLIKDWVADCAVWPTVPGGRIQFEIVRKAFRTLHDVFFNKAWQTGTPETQLIWISL</sequence>
<dbReference type="AlphaFoldDB" id="A0A915JUP6"/>
<proteinExistence type="predicted"/>
<keyword evidence="1" id="KW-1185">Reference proteome</keyword>
<organism evidence="1 2">
    <name type="scientific">Romanomermis culicivorax</name>
    <name type="common">Nematode worm</name>
    <dbReference type="NCBI Taxonomy" id="13658"/>
    <lineage>
        <taxon>Eukaryota</taxon>
        <taxon>Metazoa</taxon>
        <taxon>Ecdysozoa</taxon>
        <taxon>Nematoda</taxon>
        <taxon>Enoplea</taxon>
        <taxon>Dorylaimia</taxon>
        <taxon>Mermithida</taxon>
        <taxon>Mermithoidea</taxon>
        <taxon>Mermithidae</taxon>
        <taxon>Romanomermis</taxon>
    </lineage>
</organism>